<reference evidence="7" key="1">
    <citation type="submission" date="2014-11" db="EMBL/GenBank/DDBJ databases">
        <authorList>
            <person name="Geib S."/>
        </authorList>
    </citation>
    <scope>NUCLEOTIDE SEQUENCE</scope>
</reference>
<feature type="transmembrane region" description="Helical" evidence="6">
    <location>
        <begin position="12"/>
        <end position="33"/>
    </location>
</feature>
<comment type="similarity">
    <text evidence="2">Belongs to the TMEM234 family.</text>
</comment>
<dbReference type="EMBL" id="GBXI01014744">
    <property type="protein sequence ID" value="JAC99547.1"/>
    <property type="molecule type" value="Transcribed_RNA"/>
</dbReference>
<proteinExistence type="inferred from homology"/>
<feature type="transmembrane region" description="Helical" evidence="6">
    <location>
        <begin position="119"/>
        <end position="140"/>
    </location>
</feature>
<evidence type="ECO:0000313" key="7">
    <source>
        <dbReference type="EMBL" id="JAC99547.1"/>
    </source>
</evidence>
<dbReference type="AlphaFoldDB" id="A0A0A1WMA9"/>
<keyword evidence="3 6" id="KW-0812">Transmembrane</keyword>
<feature type="transmembrane region" description="Helical" evidence="6">
    <location>
        <begin position="93"/>
        <end position="113"/>
    </location>
</feature>
<protein>
    <submittedName>
        <fullName evidence="7">Transmembrane protein 234 homolog</fullName>
    </submittedName>
</protein>
<dbReference type="PANTHER" id="PTHR28668">
    <property type="entry name" value="TRANSMEMBRANE PROTEIN 234"/>
    <property type="match status" value="1"/>
</dbReference>
<evidence type="ECO:0000256" key="4">
    <source>
        <dbReference type="ARBA" id="ARBA00022989"/>
    </source>
</evidence>
<keyword evidence="5 6" id="KW-0472">Membrane</keyword>
<evidence type="ECO:0000256" key="6">
    <source>
        <dbReference type="SAM" id="Phobius"/>
    </source>
</evidence>
<dbReference type="InterPro" id="IPR037185">
    <property type="entry name" value="EmrE-like"/>
</dbReference>
<dbReference type="Pfam" id="PF10639">
    <property type="entry name" value="TMEM234"/>
    <property type="match status" value="1"/>
</dbReference>
<evidence type="ECO:0000256" key="2">
    <source>
        <dbReference type="ARBA" id="ARBA00005977"/>
    </source>
</evidence>
<name>A0A0A1WMA9_ZEUCU</name>
<dbReference type="SUPFAM" id="SSF103481">
    <property type="entry name" value="Multidrug resistance efflux transporter EmrE"/>
    <property type="match status" value="1"/>
</dbReference>
<reference evidence="7" key="2">
    <citation type="journal article" date="2015" name="Gigascience">
        <title>Reconstructing a comprehensive transcriptome assembly of a white-pupal translocated strain of the pest fruit fly Bactrocera cucurbitae.</title>
        <authorList>
            <person name="Sim S.B."/>
            <person name="Calla B."/>
            <person name="Hall B."/>
            <person name="DeRego T."/>
            <person name="Geib S.M."/>
        </authorList>
    </citation>
    <scope>NUCLEOTIDE SEQUENCE</scope>
</reference>
<dbReference type="PANTHER" id="PTHR28668:SF1">
    <property type="entry name" value="TRANSMEMBRANE PROTEIN 234"/>
    <property type="match status" value="1"/>
</dbReference>
<accession>A0A0A1WMA9</accession>
<organism evidence="7">
    <name type="scientific">Zeugodacus cucurbitae</name>
    <name type="common">Melon fruit fly</name>
    <name type="synonym">Bactrocera cucurbitae</name>
    <dbReference type="NCBI Taxonomy" id="28588"/>
    <lineage>
        <taxon>Eukaryota</taxon>
        <taxon>Metazoa</taxon>
        <taxon>Ecdysozoa</taxon>
        <taxon>Arthropoda</taxon>
        <taxon>Hexapoda</taxon>
        <taxon>Insecta</taxon>
        <taxon>Pterygota</taxon>
        <taxon>Neoptera</taxon>
        <taxon>Endopterygota</taxon>
        <taxon>Diptera</taxon>
        <taxon>Brachycera</taxon>
        <taxon>Muscomorpha</taxon>
        <taxon>Tephritoidea</taxon>
        <taxon>Tephritidae</taxon>
        <taxon>Zeugodacus</taxon>
        <taxon>Zeugodacus</taxon>
    </lineage>
</organism>
<evidence type="ECO:0000256" key="1">
    <source>
        <dbReference type="ARBA" id="ARBA00004141"/>
    </source>
</evidence>
<comment type="subcellular location">
    <subcellularLocation>
        <location evidence="1">Membrane</location>
        <topology evidence="1">Multi-pass membrane protein</topology>
    </subcellularLocation>
</comment>
<dbReference type="InterPro" id="IPR018908">
    <property type="entry name" value="TMEM234"/>
</dbReference>
<evidence type="ECO:0000256" key="3">
    <source>
        <dbReference type="ARBA" id="ARBA00022692"/>
    </source>
</evidence>
<sequence length="149" mass="16543">MIACKQQKNINVLPLEMLNNIFSLLGVGLLWGATNPFIRLGSAGIDTVDTGSRWRNLWLELCMIGSRLNYWIPFTLNQLGSVLYVWTLQHTNITVAVPIANSLSFAFTAVTGYCLGERLPGKSVLIGTLMVCFGSSLMLYDRLRSEQKA</sequence>
<dbReference type="GO" id="GO:0016020">
    <property type="term" value="C:membrane"/>
    <property type="evidence" value="ECO:0007669"/>
    <property type="project" value="UniProtKB-SubCell"/>
</dbReference>
<keyword evidence="4 6" id="KW-1133">Transmembrane helix</keyword>
<dbReference type="Gene3D" id="1.10.3730.20">
    <property type="match status" value="1"/>
</dbReference>
<evidence type="ECO:0000256" key="5">
    <source>
        <dbReference type="ARBA" id="ARBA00023136"/>
    </source>
</evidence>
<gene>
    <name evidence="7" type="primary">AGAP012180</name>
    <name evidence="7" type="ORF">g.54569</name>
</gene>